<organism evidence="1 2">
    <name type="scientific">Actinosynnema pretiosum</name>
    <dbReference type="NCBI Taxonomy" id="42197"/>
    <lineage>
        <taxon>Bacteria</taxon>
        <taxon>Bacillati</taxon>
        <taxon>Actinomycetota</taxon>
        <taxon>Actinomycetes</taxon>
        <taxon>Pseudonocardiales</taxon>
        <taxon>Pseudonocardiaceae</taxon>
        <taxon>Actinosynnema</taxon>
    </lineage>
</organism>
<dbReference type="AlphaFoldDB" id="A0A290Z8J8"/>
<proteinExistence type="predicted"/>
<accession>A0A290Z8J8</accession>
<reference evidence="1" key="1">
    <citation type="submission" date="2017-09" db="EMBL/GenBank/DDBJ databases">
        <title>Complete Genome Sequence of ansamitocin-producing Bacterium Actinosynnema pretiosum X47.</title>
        <authorList>
            <person name="Cao G."/>
            <person name="Zong G."/>
            <person name="Zhong C."/>
            <person name="Fu J."/>
        </authorList>
    </citation>
    <scope>NUCLEOTIDE SEQUENCE [LARGE SCALE GENOMIC DNA]</scope>
    <source>
        <strain evidence="1">X47</strain>
    </source>
</reference>
<keyword evidence="2" id="KW-1185">Reference proteome</keyword>
<name>A0A290Z8J8_9PSEU</name>
<dbReference type="Proteomes" id="UP000218505">
    <property type="component" value="Chromosome"/>
</dbReference>
<dbReference type="EMBL" id="CP023445">
    <property type="protein sequence ID" value="ATE55338.1"/>
    <property type="molecule type" value="Genomic_DNA"/>
</dbReference>
<evidence type="ECO:0000313" key="2">
    <source>
        <dbReference type="Proteomes" id="UP000218505"/>
    </source>
</evidence>
<dbReference type="KEGG" id="apre:CNX65_20335"/>
<dbReference type="RefSeq" id="WP_096495173.1">
    <property type="nucleotide sequence ID" value="NZ_CP023445.1"/>
</dbReference>
<sequence length="337" mass="36709">MTTLVWHVPGNRELDLSALSEADHRLVVGLRGAGELLCLESASGQGELRVEQVRGRYRAVHVGGDDDAEPGRCGGGPHEILQVTDEHRRQRDYWHRAGDDAGHPSEVGRDLLGSGPQDVAIHGPVPTGVQVRASQVSTATARSRATRSRRAGWLPLWFTAADRSPSWFHRVPSVGCNRVSWDHLPPRGTAVATGLKRVVEARCAIDSFDRCPVAGRGHCGGVHPRLEALPGYTLDRVAAAVPAGLLVPLTHAEDLVYLVEQESLHHYEQLTGRPAGYLPRIPEQRRGTAGSAPLARGGADVPQWCRRCDNRLLYLRPGRELCERCKSGTRDSVVRPG</sequence>
<evidence type="ECO:0000313" key="1">
    <source>
        <dbReference type="EMBL" id="ATE55338.1"/>
    </source>
</evidence>
<protein>
    <submittedName>
        <fullName evidence="1">Uncharacterized protein</fullName>
    </submittedName>
</protein>
<gene>
    <name evidence="1" type="ORF">CNX65_20335</name>
</gene>